<name>A0A2U1J9G1_SMIAN</name>
<evidence type="ECO:0000256" key="1">
    <source>
        <dbReference type="SAM" id="Phobius"/>
    </source>
</evidence>
<dbReference type="Proteomes" id="UP000245591">
    <property type="component" value="Unassembled WGS sequence"/>
</dbReference>
<evidence type="ECO:0000313" key="2">
    <source>
        <dbReference type="EMBL" id="PWA01675.1"/>
    </source>
</evidence>
<accession>A0A2U1J9G1</accession>
<proteinExistence type="predicted"/>
<keyword evidence="1" id="KW-1133">Transmembrane helix</keyword>
<comment type="caution">
    <text evidence="2">The sequence shown here is derived from an EMBL/GenBank/DDBJ whole genome shotgun (WGS) entry which is preliminary data.</text>
</comment>
<feature type="non-terminal residue" evidence="2">
    <location>
        <position position="1"/>
    </location>
</feature>
<gene>
    <name evidence="2" type="ORF">BB558_002207</name>
</gene>
<feature type="transmembrane region" description="Helical" evidence="1">
    <location>
        <begin position="73"/>
        <end position="91"/>
    </location>
</feature>
<organism evidence="2 3">
    <name type="scientific">Smittium angustum</name>
    <dbReference type="NCBI Taxonomy" id="133377"/>
    <lineage>
        <taxon>Eukaryota</taxon>
        <taxon>Fungi</taxon>
        <taxon>Fungi incertae sedis</taxon>
        <taxon>Zoopagomycota</taxon>
        <taxon>Kickxellomycotina</taxon>
        <taxon>Harpellomycetes</taxon>
        <taxon>Harpellales</taxon>
        <taxon>Legeriomycetaceae</taxon>
        <taxon>Smittium</taxon>
    </lineage>
</organism>
<reference evidence="2 3" key="1">
    <citation type="journal article" date="2018" name="MBio">
        <title>Comparative Genomics Reveals the Core Gene Toolbox for the Fungus-Insect Symbiosis.</title>
        <authorList>
            <person name="Wang Y."/>
            <person name="Stata M."/>
            <person name="Wang W."/>
            <person name="Stajich J.E."/>
            <person name="White M.M."/>
            <person name="Moncalvo J.M."/>
        </authorList>
    </citation>
    <scope>NUCLEOTIDE SEQUENCE [LARGE SCALE GENOMIC DNA]</scope>
    <source>
        <strain evidence="2 3">AUS-126-30</strain>
    </source>
</reference>
<sequence length="116" mass="12907">YKYLVIFTTTNHILGEEVLGCRSPSKVSGALEVGPLWAGACSPLKSGNPVLVVRENSYAMMLSRRLNRYTARTTRFLIGNSWLLLALITQIDIYNLVQHSDICIGIFISVLVFCLT</sequence>
<keyword evidence="1" id="KW-0472">Membrane</keyword>
<dbReference type="AlphaFoldDB" id="A0A2U1J9G1"/>
<evidence type="ECO:0000313" key="3">
    <source>
        <dbReference type="Proteomes" id="UP000245591"/>
    </source>
</evidence>
<protein>
    <submittedName>
        <fullName evidence="2">Uncharacterized protein</fullName>
    </submittedName>
</protein>
<dbReference type="EMBL" id="MBFU01000141">
    <property type="protein sequence ID" value="PWA01675.1"/>
    <property type="molecule type" value="Genomic_DNA"/>
</dbReference>
<keyword evidence="1" id="KW-0812">Transmembrane</keyword>
<feature type="transmembrane region" description="Helical" evidence="1">
    <location>
        <begin position="97"/>
        <end position="115"/>
    </location>
</feature>
<keyword evidence="3" id="KW-1185">Reference proteome</keyword>